<dbReference type="AlphaFoldDB" id="A0A1G6TFN6"/>
<accession>A0A1G6TFN6</accession>
<dbReference type="EMBL" id="FMYT01000042">
    <property type="protein sequence ID" value="SDD27247.1"/>
    <property type="molecule type" value="Genomic_DNA"/>
</dbReference>
<protein>
    <submittedName>
        <fullName evidence="1">Uncharacterized protein</fullName>
    </submittedName>
</protein>
<evidence type="ECO:0000313" key="1">
    <source>
        <dbReference type="EMBL" id="SDD27247.1"/>
    </source>
</evidence>
<sequence>MNKIREVYYKDHVLLQNSHVIESDSSYKWFKKLLNNYDEITTDVVESLDKDKKNFFDNMLPKLKKQAIGEWELISDQLVVDSGEDPEERQHCSICNTRIRYICSIKNKLNGNELHIGTTCAEHFGFNGDRSIRSLRIEAKRLGRANILNEKFPGIADIKGGWKDKINKFEVIIPNKYEKPYFKLYDRLKKLYNDFLNEDEDENCFDEIEDILNKGKKMLNEMEDYSQKNKDDIYVPNISVGKWLRKNNEYDTLNKLKEDGRYGIGTIHRITKASFVKRILPEINDKIFKKVNAEIVENRGAKYIYKFKSSPNINLVVPYSEIVLNYCYSLFDKPLAVEFSKNKFLNKSKIADVNSYETLLKYLEYKMESKLYYYDFEYDDMFIFNGEYYEYEDLKSILEKFKLYYFNIKKDQFKLSRSFNGKKHSKSDVDELIRGRQYI</sequence>
<name>A0A1G6TFN6_9FIRM</name>
<dbReference type="Proteomes" id="UP000324896">
    <property type="component" value="Unassembled WGS sequence"/>
</dbReference>
<reference evidence="1 2" key="1">
    <citation type="submission" date="2016-10" db="EMBL/GenBank/DDBJ databases">
        <authorList>
            <person name="Varghese N."/>
            <person name="Submissions S."/>
        </authorList>
    </citation>
    <scope>NUCLEOTIDE SEQUENCE [LARGE SCALE GENOMIC DNA]</scope>
    <source>
        <strain evidence="1 2">WG10</strain>
    </source>
</reference>
<organism evidence="1 2">
    <name type="scientific">Halanaerobium congolense</name>
    <dbReference type="NCBI Taxonomy" id="54121"/>
    <lineage>
        <taxon>Bacteria</taxon>
        <taxon>Bacillati</taxon>
        <taxon>Bacillota</taxon>
        <taxon>Clostridia</taxon>
        <taxon>Halanaerobiales</taxon>
        <taxon>Halanaerobiaceae</taxon>
        <taxon>Halanaerobium</taxon>
    </lineage>
</organism>
<dbReference type="RefSeq" id="WP_149796985.1">
    <property type="nucleotide sequence ID" value="NZ_FMYT01000042.1"/>
</dbReference>
<gene>
    <name evidence="1" type="ORF">SAMN04488597_1428</name>
</gene>
<evidence type="ECO:0000313" key="2">
    <source>
        <dbReference type="Proteomes" id="UP000324896"/>
    </source>
</evidence>
<proteinExistence type="predicted"/>